<reference evidence="4 5" key="1">
    <citation type="journal article" date="2021" name="Nat. Plants">
        <title>The Taxus genome provides insights into paclitaxel biosynthesis.</title>
        <authorList>
            <person name="Xiong X."/>
            <person name="Gou J."/>
            <person name="Liao Q."/>
            <person name="Li Y."/>
            <person name="Zhou Q."/>
            <person name="Bi G."/>
            <person name="Li C."/>
            <person name="Du R."/>
            <person name="Wang X."/>
            <person name="Sun T."/>
            <person name="Guo L."/>
            <person name="Liang H."/>
            <person name="Lu P."/>
            <person name="Wu Y."/>
            <person name="Zhang Z."/>
            <person name="Ro D.K."/>
            <person name="Shang Y."/>
            <person name="Huang S."/>
            <person name="Yan J."/>
        </authorList>
    </citation>
    <scope>NUCLEOTIDE SEQUENCE [LARGE SCALE GENOMIC DNA]</scope>
    <source>
        <strain evidence="4">Ta-2019</strain>
    </source>
</reference>
<dbReference type="InterPro" id="IPR044791">
    <property type="entry name" value="Beta-glucanase/XTH"/>
</dbReference>
<protein>
    <recommendedName>
        <fullName evidence="3">GH16 domain-containing protein</fullName>
    </recommendedName>
</protein>
<dbReference type="Gene3D" id="3.40.50.720">
    <property type="entry name" value="NAD(P)-binding Rossmann-like Domain"/>
    <property type="match status" value="1"/>
</dbReference>
<feature type="domain" description="GH16" evidence="3">
    <location>
        <begin position="2"/>
        <end position="234"/>
    </location>
</feature>
<dbReference type="InterPro" id="IPR000757">
    <property type="entry name" value="Beta-glucanase-like"/>
</dbReference>
<dbReference type="Gene3D" id="2.60.120.200">
    <property type="match status" value="1"/>
</dbReference>
<organism evidence="4 5">
    <name type="scientific">Taxus chinensis</name>
    <name type="common">Chinese yew</name>
    <name type="synonym">Taxus wallichiana var. chinensis</name>
    <dbReference type="NCBI Taxonomy" id="29808"/>
    <lineage>
        <taxon>Eukaryota</taxon>
        <taxon>Viridiplantae</taxon>
        <taxon>Streptophyta</taxon>
        <taxon>Embryophyta</taxon>
        <taxon>Tracheophyta</taxon>
        <taxon>Spermatophyta</taxon>
        <taxon>Pinopsida</taxon>
        <taxon>Pinidae</taxon>
        <taxon>Conifers II</taxon>
        <taxon>Cupressales</taxon>
        <taxon>Taxaceae</taxon>
        <taxon>Taxus</taxon>
    </lineage>
</organism>
<dbReference type="Proteomes" id="UP000824469">
    <property type="component" value="Unassembled WGS sequence"/>
</dbReference>
<keyword evidence="5" id="KW-1185">Reference proteome</keyword>
<dbReference type="Pfam" id="PF00722">
    <property type="entry name" value="Glyco_hydro_16"/>
    <property type="match status" value="1"/>
</dbReference>
<keyword evidence="2" id="KW-0326">Glycosidase</keyword>
<dbReference type="SUPFAM" id="SSF51735">
    <property type="entry name" value="NAD(P)-binding Rossmann-fold domains"/>
    <property type="match status" value="1"/>
</dbReference>
<name>A0AA38L828_TAXCH</name>
<dbReference type="InterPro" id="IPR036291">
    <property type="entry name" value="NAD(P)-bd_dom_sf"/>
</dbReference>
<evidence type="ECO:0000313" key="5">
    <source>
        <dbReference type="Proteomes" id="UP000824469"/>
    </source>
</evidence>
<sequence length="234" mass="26290">MDQFNIIKVIKEVGTIKIFLPSEFGNDFDRVHAVEPANTAWGYKVKVRRAIKAEGIPYTYVVATIFPLNGNFNTDIDVKWGTENVNISKNGQDLQLVLNQTSGIIHNIQVTKLAAQLHSGGGDEKHDEIDMEFLGNSLGKPYILHTNIFTQGEGGREQQFYLWFDPTADFYNCTIIWNPTQITIMVNGLPVRVFGNREAAGVAYPKAQAMSMFSSLWNGEKWATQRGSVKIDWS</sequence>
<accession>A0AA38L828</accession>
<dbReference type="GO" id="GO:0004553">
    <property type="term" value="F:hydrolase activity, hydrolyzing O-glycosyl compounds"/>
    <property type="evidence" value="ECO:0007669"/>
    <property type="project" value="InterPro"/>
</dbReference>
<dbReference type="GO" id="GO:0005975">
    <property type="term" value="P:carbohydrate metabolic process"/>
    <property type="evidence" value="ECO:0007669"/>
    <property type="project" value="InterPro"/>
</dbReference>
<dbReference type="PANTHER" id="PTHR31062">
    <property type="entry name" value="XYLOGLUCAN ENDOTRANSGLUCOSYLASE/HYDROLASE PROTEIN 8-RELATED"/>
    <property type="match status" value="1"/>
</dbReference>
<keyword evidence="1" id="KW-0378">Hydrolase</keyword>
<evidence type="ECO:0000259" key="3">
    <source>
        <dbReference type="PROSITE" id="PS51762"/>
    </source>
</evidence>
<evidence type="ECO:0000313" key="4">
    <source>
        <dbReference type="EMBL" id="KAH9314931.1"/>
    </source>
</evidence>
<dbReference type="AlphaFoldDB" id="A0AA38L828"/>
<evidence type="ECO:0000256" key="2">
    <source>
        <dbReference type="ARBA" id="ARBA00023295"/>
    </source>
</evidence>
<dbReference type="SUPFAM" id="SSF49899">
    <property type="entry name" value="Concanavalin A-like lectins/glucanases"/>
    <property type="match status" value="1"/>
</dbReference>
<dbReference type="PROSITE" id="PS51762">
    <property type="entry name" value="GH16_2"/>
    <property type="match status" value="1"/>
</dbReference>
<dbReference type="InterPro" id="IPR013320">
    <property type="entry name" value="ConA-like_dom_sf"/>
</dbReference>
<comment type="caution">
    <text evidence="4">The sequence shown here is derived from an EMBL/GenBank/DDBJ whole genome shotgun (WGS) entry which is preliminary data.</text>
</comment>
<evidence type="ECO:0000256" key="1">
    <source>
        <dbReference type="ARBA" id="ARBA00022801"/>
    </source>
</evidence>
<dbReference type="InterPro" id="IPR008030">
    <property type="entry name" value="NmrA-like"/>
</dbReference>
<feature type="non-terminal residue" evidence="4">
    <location>
        <position position="1"/>
    </location>
</feature>
<gene>
    <name evidence="4" type="ORF">KI387_023558</name>
</gene>
<dbReference type="EMBL" id="JAHRHJ020000005">
    <property type="protein sequence ID" value="KAH9314931.1"/>
    <property type="molecule type" value="Genomic_DNA"/>
</dbReference>
<proteinExistence type="predicted"/>
<dbReference type="Pfam" id="PF05368">
    <property type="entry name" value="NmrA"/>
    <property type="match status" value="1"/>
</dbReference>